<reference evidence="2" key="1">
    <citation type="submission" date="2025-08" db="UniProtKB">
        <authorList>
            <consortium name="RefSeq"/>
        </authorList>
    </citation>
    <scope>IDENTIFICATION</scope>
    <source>
        <tissue evidence="2">Muscle</tissue>
    </source>
</reference>
<dbReference type="Proteomes" id="UP000694941">
    <property type="component" value="Unplaced"/>
</dbReference>
<evidence type="ECO:0000313" key="2">
    <source>
        <dbReference type="RefSeq" id="XP_022257600.1"/>
    </source>
</evidence>
<gene>
    <name evidence="2" type="primary">LOC111089426</name>
</gene>
<organism evidence="1 2">
    <name type="scientific">Limulus polyphemus</name>
    <name type="common">Atlantic horseshoe crab</name>
    <dbReference type="NCBI Taxonomy" id="6850"/>
    <lineage>
        <taxon>Eukaryota</taxon>
        <taxon>Metazoa</taxon>
        <taxon>Ecdysozoa</taxon>
        <taxon>Arthropoda</taxon>
        <taxon>Chelicerata</taxon>
        <taxon>Merostomata</taxon>
        <taxon>Xiphosura</taxon>
        <taxon>Limulidae</taxon>
        <taxon>Limulus</taxon>
    </lineage>
</organism>
<protein>
    <submittedName>
        <fullName evidence="2">Uncharacterized protein LOC111089426</fullName>
    </submittedName>
</protein>
<dbReference type="GeneID" id="111089426"/>
<accession>A0ABM1TNZ4</accession>
<name>A0ABM1TNZ4_LIMPO</name>
<sequence length="207" mass="22935">MDSDSIITSSTPDVRKISFKESDSTTILEMRPLSVTQKNSQAIKQVDLQSASTKERNSSIKCPLTKKKNFPTESDVTSYTRSTKNFHQEVIVNGMSSSCDGDLELLDVEAFQKEKGYSSRNKTSHRQRAKSLGTLRPLTATNVEPSSGPCVSVIHNGRTDGGQIFPLFPYFSVVNEDQFSTKCSIRSSVVPLYSSFPSVKCDIVEYL</sequence>
<evidence type="ECO:0000313" key="1">
    <source>
        <dbReference type="Proteomes" id="UP000694941"/>
    </source>
</evidence>
<keyword evidence="1" id="KW-1185">Reference proteome</keyword>
<dbReference type="RefSeq" id="XP_022257600.1">
    <property type="nucleotide sequence ID" value="XM_022401892.1"/>
</dbReference>
<proteinExistence type="predicted"/>